<sequence length="73" mass="8708">MKELIDFLQQKEDDLELEKEDLEIVRKKRINGCGFLRITEKKLEKWTQKDLNEMLEKYGIVSGDIARIPQFIP</sequence>
<organism evidence="2 3">
    <name type="scientific">Rhizophagus irregularis</name>
    <dbReference type="NCBI Taxonomy" id="588596"/>
    <lineage>
        <taxon>Eukaryota</taxon>
        <taxon>Fungi</taxon>
        <taxon>Fungi incertae sedis</taxon>
        <taxon>Mucoromycota</taxon>
        <taxon>Glomeromycotina</taxon>
        <taxon>Glomeromycetes</taxon>
        <taxon>Glomerales</taxon>
        <taxon>Glomeraceae</taxon>
        <taxon>Rhizophagus</taxon>
    </lineage>
</organism>
<name>A0A2N0NZU3_9GLOM</name>
<comment type="caution">
    <text evidence="2">The sequence shown here is derived from an EMBL/GenBank/DDBJ whole genome shotgun (WGS) entry which is preliminary data.</text>
</comment>
<evidence type="ECO:0000256" key="1">
    <source>
        <dbReference type="SAM" id="Coils"/>
    </source>
</evidence>
<evidence type="ECO:0000313" key="3">
    <source>
        <dbReference type="Proteomes" id="UP000232722"/>
    </source>
</evidence>
<dbReference type="Gene3D" id="1.10.150.50">
    <property type="entry name" value="Transcription Factor, Ets-1"/>
    <property type="match status" value="1"/>
</dbReference>
<gene>
    <name evidence="2" type="ORF">RhiirA5_428719</name>
</gene>
<dbReference type="InterPro" id="IPR013761">
    <property type="entry name" value="SAM/pointed_sf"/>
</dbReference>
<dbReference type="AlphaFoldDB" id="A0A2N0NZU3"/>
<dbReference type="EMBL" id="LLXJ01001979">
    <property type="protein sequence ID" value="PKC00086.1"/>
    <property type="molecule type" value="Genomic_DNA"/>
</dbReference>
<protein>
    <submittedName>
        <fullName evidence="2">Uncharacterized protein</fullName>
    </submittedName>
</protein>
<proteinExistence type="predicted"/>
<feature type="coiled-coil region" evidence="1">
    <location>
        <begin position="1"/>
        <end position="28"/>
    </location>
</feature>
<reference evidence="2 3" key="2">
    <citation type="submission" date="2017-09" db="EMBL/GenBank/DDBJ databases">
        <title>Extensive intraspecific genome diversity in a model arbuscular mycorrhizal fungus.</title>
        <authorList>
            <person name="Chen E.C."/>
            <person name="Morin E."/>
            <person name="Beaudet D."/>
            <person name="Noel J."/>
            <person name="Ndikumana S."/>
            <person name="Charron P."/>
            <person name="St-Onge C."/>
            <person name="Giorgi J."/>
            <person name="Grigoriev I.V."/>
            <person name="Roux C."/>
            <person name="Martin F.M."/>
            <person name="Corradi N."/>
        </authorList>
    </citation>
    <scope>NUCLEOTIDE SEQUENCE [LARGE SCALE GENOMIC DNA]</scope>
    <source>
        <strain evidence="2 3">A5</strain>
    </source>
</reference>
<feature type="non-terminal residue" evidence="2">
    <location>
        <position position="73"/>
    </location>
</feature>
<dbReference type="VEuPathDB" id="FungiDB:RhiirA1_459379"/>
<dbReference type="Proteomes" id="UP000232722">
    <property type="component" value="Unassembled WGS sequence"/>
</dbReference>
<keyword evidence="1" id="KW-0175">Coiled coil</keyword>
<evidence type="ECO:0000313" key="2">
    <source>
        <dbReference type="EMBL" id="PKC00086.1"/>
    </source>
</evidence>
<accession>A0A2N0NZU3</accession>
<reference evidence="2 3" key="1">
    <citation type="submission" date="2016-04" db="EMBL/GenBank/DDBJ databases">
        <title>Genome analyses suggest a sexual origin of heterokaryosis in a supposedly ancient asexual fungus.</title>
        <authorList>
            <person name="Ropars J."/>
            <person name="Sedzielewska K."/>
            <person name="Noel J."/>
            <person name="Charron P."/>
            <person name="Farinelli L."/>
            <person name="Marton T."/>
            <person name="Kruger M."/>
            <person name="Pelin A."/>
            <person name="Brachmann A."/>
            <person name="Corradi N."/>
        </authorList>
    </citation>
    <scope>NUCLEOTIDE SEQUENCE [LARGE SCALE GENOMIC DNA]</scope>
    <source>
        <strain evidence="2 3">A5</strain>
    </source>
</reference>